<protein>
    <submittedName>
        <fullName evidence="3">PEP-CTERM sorting domain-containing protein</fullName>
    </submittedName>
</protein>
<dbReference type="NCBIfam" id="NF035944">
    <property type="entry name" value="PEPxxWA-CTERM"/>
    <property type="match status" value="1"/>
</dbReference>
<dbReference type="Pfam" id="PF07589">
    <property type="entry name" value="PEP-CTERM"/>
    <property type="match status" value="1"/>
</dbReference>
<keyword evidence="4" id="KW-1185">Reference proteome</keyword>
<proteinExistence type="predicted"/>
<dbReference type="EMBL" id="JACLAX010000005">
    <property type="protein sequence ID" value="MBC2668913.1"/>
    <property type="molecule type" value="Genomic_DNA"/>
</dbReference>
<reference evidence="3 4" key="1">
    <citation type="submission" date="2020-08" db="EMBL/GenBank/DDBJ databases">
        <title>The genome sequence of type strain Novosphingobium piscinae KCTC 42194.</title>
        <authorList>
            <person name="Liu Y."/>
        </authorList>
    </citation>
    <scope>NUCLEOTIDE SEQUENCE [LARGE SCALE GENOMIC DNA]</scope>
    <source>
        <strain evidence="3 4">KCTC 42194</strain>
    </source>
</reference>
<keyword evidence="1" id="KW-0732">Signal</keyword>
<gene>
    <name evidence="3" type="ORF">H7F53_07140</name>
</gene>
<sequence length="222" mass="22902">MKLRRILGALAAAAAVTSVAPASAASIVPLSYSFNQATDCGTWCYSDPSFTKLTDGVRGRAGWAVNAGTEWAGWTDRSISLFFNFAPGQTIDTVLFGSTQDNLSDVVLPSLEVYSSVDGLIYSLAGSLSVPPSAANNKNAFDNSAPAGVLTVGGLNITAPRVMIQVTANGPWTFTDEISFTGTAASTSGVPEPGTWAMMLIGMACVGAMLRRRPAAAVPTAA</sequence>
<comment type="caution">
    <text evidence="3">The sequence shown here is derived from an EMBL/GenBank/DDBJ whole genome shotgun (WGS) entry which is preliminary data.</text>
</comment>
<evidence type="ECO:0000313" key="4">
    <source>
        <dbReference type="Proteomes" id="UP000551327"/>
    </source>
</evidence>
<name>A0A7X1FXT2_9SPHN</name>
<evidence type="ECO:0000259" key="2">
    <source>
        <dbReference type="Pfam" id="PF07589"/>
    </source>
</evidence>
<dbReference type="NCBIfam" id="TIGR02595">
    <property type="entry name" value="PEP_CTERM"/>
    <property type="match status" value="1"/>
</dbReference>
<feature type="chain" id="PRO_5031039274" evidence="1">
    <location>
        <begin position="25"/>
        <end position="222"/>
    </location>
</feature>
<dbReference type="Proteomes" id="UP000551327">
    <property type="component" value="Unassembled WGS sequence"/>
</dbReference>
<feature type="signal peptide" evidence="1">
    <location>
        <begin position="1"/>
        <end position="24"/>
    </location>
</feature>
<dbReference type="InterPro" id="IPR013424">
    <property type="entry name" value="Ice-binding_C"/>
</dbReference>
<evidence type="ECO:0000313" key="3">
    <source>
        <dbReference type="EMBL" id="MBC2668913.1"/>
    </source>
</evidence>
<accession>A0A7X1FXT2</accession>
<evidence type="ECO:0000256" key="1">
    <source>
        <dbReference type="SAM" id="SignalP"/>
    </source>
</evidence>
<feature type="domain" description="Ice-binding protein C-terminal" evidence="2">
    <location>
        <begin position="190"/>
        <end position="213"/>
    </location>
</feature>
<dbReference type="AlphaFoldDB" id="A0A7X1FXT2"/>
<dbReference type="RefSeq" id="WP_185678798.1">
    <property type="nucleotide sequence ID" value="NZ_JACLAX010000005.1"/>
</dbReference>
<organism evidence="3 4">
    <name type="scientific">Novosphingobium piscinae</name>
    <dbReference type="NCBI Taxonomy" id="1507448"/>
    <lineage>
        <taxon>Bacteria</taxon>
        <taxon>Pseudomonadati</taxon>
        <taxon>Pseudomonadota</taxon>
        <taxon>Alphaproteobacteria</taxon>
        <taxon>Sphingomonadales</taxon>
        <taxon>Sphingomonadaceae</taxon>
        <taxon>Novosphingobium</taxon>
    </lineage>
</organism>